<evidence type="ECO:0000256" key="1">
    <source>
        <dbReference type="SAM" id="Phobius"/>
    </source>
</evidence>
<protein>
    <submittedName>
        <fullName evidence="2">Uncharacterized protein</fullName>
    </submittedName>
</protein>
<organism evidence="2 3">
    <name type="scientific">Bradyrhizobium nanningense</name>
    <dbReference type="NCBI Taxonomy" id="1325118"/>
    <lineage>
        <taxon>Bacteria</taxon>
        <taxon>Pseudomonadati</taxon>
        <taxon>Pseudomonadota</taxon>
        <taxon>Alphaproteobacteria</taxon>
        <taxon>Hyphomicrobiales</taxon>
        <taxon>Nitrobacteraceae</taxon>
        <taxon>Bradyrhizobium</taxon>
    </lineage>
</organism>
<proteinExistence type="predicted"/>
<dbReference type="EMBL" id="LBJQ01000080">
    <property type="protein sequence ID" value="RXH26880.1"/>
    <property type="molecule type" value="Genomic_DNA"/>
</dbReference>
<comment type="caution">
    <text evidence="2">The sequence shown here is derived from an EMBL/GenBank/DDBJ whole genome shotgun (WGS) entry which is preliminary data.</text>
</comment>
<feature type="transmembrane region" description="Helical" evidence="1">
    <location>
        <begin position="6"/>
        <end position="30"/>
    </location>
</feature>
<dbReference type="Proteomes" id="UP000289546">
    <property type="component" value="Unassembled WGS sequence"/>
</dbReference>
<reference evidence="2 3" key="1">
    <citation type="submission" date="2015-04" db="EMBL/GenBank/DDBJ databases">
        <title>Comparative genomics of rhizobia nodulating Arachis hypogaea in China.</title>
        <authorList>
            <person name="Li Y."/>
        </authorList>
    </citation>
    <scope>NUCLEOTIDE SEQUENCE [LARGE SCALE GENOMIC DNA]</scope>
    <source>
        <strain evidence="2 3">CCBAU 51757</strain>
    </source>
</reference>
<gene>
    <name evidence="2" type="ORF">XH99_18670</name>
</gene>
<feature type="transmembrane region" description="Helical" evidence="1">
    <location>
        <begin position="62"/>
        <end position="81"/>
    </location>
</feature>
<evidence type="ECO:0000313" key="3">
    <source>
        <dbReference type="Proteomes" id="UP000289546"/>
    </source>
</evidence>
<accession>A0A4Q0S259</accession>
<keyword evidence="1" id="KW-0472">Membrane</keyword>
<keyword evidence="1" id="KW-0812">Transmembrane</keyword>
<keyword evidence="3" id="KW-1185">Reference proteome</keyword>
<dbReference type="AlphaFoldDB" id="A0A4Q0S259"/>
<sequence length="84" mass="8760">MQETGVIQILLGAFLVVGGVLYITLQTIWGGRPGGRRPHRAGLPSDPLEPDRLAGGFGIKSNWPGLAMIAIGATLLLVAASNQI</sequence>
<keyword evidence="1" id="KW-1133">Transmembrane helix</keyword>
<name>A0A4Q0S259_9BRAD</name>
<evidence type="ECO:0000313" key="2">
    <source>
        <dbReference type="EMBL" id="RXH26880.1"/>
    </source>
</evidence>